<feature type="domain" description="Polymerase nucleotidyl transferase" evidence="1">
    <location>
        <begin position="7"/>
        <end position="107"/>
    </location>
</feature>
<protein>
    <recommendedName>
        <fullName evidence="1">Polymerase nucleotidyl transferase domain-containing protein</fullName>
    </recommendedName>
</protein>
<dbReference type="InterPro" id="IPR002934">
    <property type="entry name" value="Polymerase_NTP_transf_dom"/>
</dbReference>
<reference evidence="2 3" key="1">
    <citation type="submission" date="2017-09" db="EMBL/GenBank/DDBJ databases">
        <title>Depth-based differentiation of microbial function through sediment-hosted aquifers and enrichment of novel symbionts in the deep terrestrial subsurface.</title>
        <authorList>
            <person name="Probst A.J."/>
            <person name="Ladd B."/>
            <person name="Jarett J.K."/>
            <person name="Geller-Mcgrath D.E."/>
            <person name="Sieber C.M."/>
            <person name="Emerson J.B."/>
            <person name="Anantharaman K."/>
            <person name="Thomas B.C."/>
            <person name="Malmstrom R."/>
            <person name="Stieglmeier M."/>
            <person name="Klingl A."/>
            <person name="Woyke T."/>
            <person name="Ryan C.M."/>
            <person name="Banfield J.F."/>
        </authorList>
    </citation>
    <scope>NUCLEOTIDE SEQUENCE [LARGE SCALE GENOMIC DNA]</scope>
    <source>
        <strain evidence="2">CG23_combo_of_CG06-09_8_20_14_all_37_87_8</strain>
    </source>
</reference>
<dbReference type="CDD" id="cd05403">
    <property type="entry name" value="NT_KNTase_like"/>
    <property type="match status" value="1"/>
</dbReference>
<dbReference type="InterPro" id="IPR052548">
    <property type="entry name" value="Type_VII_TA_antitoxin"/>
</dbReference>
<dbReference type="GO" id="GO:0016779">
    <property type="term" value="F:nucleotidyltransferase activity"/>
    <property type="evidence" value="ECO:0007669"/>
    <property type="project" value="InterPro"/>
</dbReference>
<proteinExistence type="predicted"/>
<dbReference type="AlphaFoldDB" id="A0A2G9ZFI9"/>
<dbReference type="Gene3D" id="3.30.460.10">
    <property type="entry name" value="Beta Polymerase, domain 2"/>
    <property type="match status" value="1"/>
</dbReference>
<evidence type="ECO:0000313" key="3">
    <source>
        <dbReference type="Proteomes" id="UP000230447"/>
    </source>
</evidence>
<accession>A0A2G9ZFI9</accession>
<evidence type="ECO:0000313" key="2">
    <source>
        <dbReference type="EMBL" id="PIP31942.1"/>
    </source>
</evidence>
<dbReference type="PANTHER" id="PTHR33933">
    <property type="entry name" value="NUCLEOTIDYLTRANSFERASE"/>
    <property type="match status" value="1"/>
</dbReference>
<dbReference type="SUPFAM" id="SSF81301">
    <property type="entry name" value="Nucleotidyltransferase"/>
    <property type="match status" value="1"/>
</dbReference>
<dbReference type="PANTHER" id="PTHR33933:SF1">
    <property type="entry name" value="PROTEIN ADENYLYLTRANSFERASE MNTA-RELATED"/>
    <property type="match status" value="1"/>
</dbReference>
<organism evidence="2 3">
    <name type="scientific">bacterium (Candidatus Gribaldobacteria) CG23_combo_of_CG06-09_8_20_14_all_37_87_8</name>
    <dbReference type="NCBI Taxonomy" id="2014278"/>
    <lineage>
        <taxon>Bacteria</taxon>
        <taxon>Candidatus Gribaldobacteria</taxon>
    </lineage>
</organism>
<dbReference type="EMBL" id="PCSB01000016">
    <property type="protein sequence ID" value="PIP31942.1"/>
    <property type="molecule type" value="Genomic_DNA"/>
</dbReference>
<dbReference type="InterPro" id="IPR043519">
    <property type="entry name" value="NT_sf"/>
</dbReference>
<comment type="caution">
    <text evidence="2">The sequence shown here is derived from an EMBL/GenBank/DDBJ whole genome shotgun (WGS) entry which is preliminary data.</text>
</comment>
<name>A0A2G9ZFI9_9BACT</name>
<dbReference type="Pfam" id="PF01909">
    <property type="entry name" value="NTP_transf_2"/>
    <property type="match status" value="1"/>
</dbReference>
<evidence type="ECO:0000259" key="1">
    <source>
        <dbReference type="Pfam" id="PF01909"/>
    </source>
</evidence>
<dbReference type="Proteomes" id="UP000230447">
    <property type="component" value="Unassembled WGS sequence"/>
</dbReference>
<gene>
    <name evidence="2" type="ORF">COX24_00795</name>
</gene>
<sequence length="113" mass="13606">MTQQVKLNKVVERLRPYKPEKIILYGSRARGDNREDSDIDLLIVKKTKKQYFDRMGEIQKLLYKKEYFLNPNEFIRGLDLIVYTPQEIEERRNLGDFFVNRIFKEGKLIYGTK</sequence>